<evidence type="ECO:0000256" key="4">
    <source>
        <dbReference type="ARBA" id="ARBA00023136"/>
    </source>
</evidence>
<organism evidence="7 8">
    <name type="scientific">Fluviispira multicolorata</name>
    <dbReference type="NCBI Taxonomy" id="2654512"/>
    <lineage>
        <taxon>Bacteria</taxon>
        <taxon>Pseudomonadati</taxon>
        <taxon>Bdellovibrionota</taxon>
        <taxon>Oligoflexia</taxon>
        <taxon>Silvanigrellales</taxon>
        <taxon>Silvanigrellaceae</taxon>
        <taxon>Fluviispira</taxon>
    </lineage>
</organism>
<keyword evidence="5" id="KW-0813">Transport</keyword>
<dbReference type="GO" id="GO:0042884">
    <property type="term" value="P:microcin transport"/>
    <property type="evidence" value="ECO:0007669"/>
    <property type="project" value="TreeGrafter"/>
</dbReference>
<accession>A0A833JCN3</accession>
<keyword evidence="3 5" id="KW-1133">Transmembrane helix</keyword>
<evidence type="ECO:0000259" key="6">
    <source>
        <dbReference type="PROSITE" id="PS50928"/>
    </source>
</evidence>
<evidence type="ECO:0000256" key="3">
    <source>
        <dbReference type="ARBA" id="ARBA00022989"/>
    </source>
</evidence>
<dbReference type="AlphaFoldDB" id="A0A833JCN3"/>
<dbReference type="InterPro" id="IPR035906">
    <property type="entry name" value="MetI-like_sf"/>
</dbReference>
<dbReference type="SUPFAM" id="SSF161098">
    <property type="entry name" value="MetI-like"/>
    <property type="match status" value="1"/>
</dbReference>
<protein>
    <submittedName>
        <fullName evidence="7">ABC transporter permease subunit</fullName>
    </submittedName>
</protein>
<dbReference type="Pfam" id="PF00528">
    <property type="entry name" value="BPD_transp_1"/>
    <property type="match status" value="1"/>
</dbReference>
<keyword evidence="8" id="KW-1185">Reference proteome</keyword>
<dbReference type="PANTHER" id="PTHR30325:SF0">
    <property type="entry name" value="INNER MEMBRANE ABC TRANSPORTER PERMEASE PROTEIN YEJE"/>
    <property type="match status" value="1"/>
</dbReference>
<dbReference type="EMBL" id="WFLN01000007">
    <property type="protein sequence ID" value="KAB8029772.1"/>
    <property type="molecule type" value="Genomic_DNA"/>
</dbReference>
<dbReference type="CDD" id="cd06261">
    <property type="entry name" value="TM_PBP2"/>
    <property type="match status" value="1"/>
</dbReference>
<feature type="domain" description="ABC transmembrane type-1" evidence="6">
    <location>
        <begin position="151"/>
        <end position="337"/>
    </location>
</feature>
<feature type="transmembrane region" description="Helical" evidence="5">
    <location>
        <begin position="211"/>
        <end position="230"/>
    </location>
</feature>
<comment type="similarity">
    <text evidence="5">Belongs to the binding-protein-dependent transport system permease family.</text>
</comment>
<evidence type="ECO:0000256" key="2">
    <source>
        <dbReference type="ARBA" id="ARBA00022692"/>
    </source>
</evidence>
<sequence>MSSITKRRWNNFLKQKRAKLGIFIFLLLFIFSMTANIWSNSKPIFMLREFDNKDSFLNKKKEIKIYFPLIFYYSPEEFGIIDSFELDYRKLAELDKENNIKNFEVFSLNRWDPEEQTESILAPPSQLHWLGTDNLGRDIFARLLYGTRISLGFALILWIISYFIGILLGAMQGYYLGAFDFILERVKELAAIIPMLTIIILVTAITKNQTFFMILCLVLIFGWMGIASQIRANVLTLRQREFCEASLALGGTHFRVLMRHIFPNILSIIITLSPFAIEVGISLLAALDYLGFGLPPPTPSIGELMAQGRDNIQNAPWVLISPIVIILLLLTSISLIGQSLREAFDPKLS</sequence>
<feature type="transmembrane region" description="Helical" evidence="5">
    <location>
        <begin position="265"/>
        <end position="287"/>
    </location>
</feature>
<dbReference type="InterPro" id="IPR000515">
    <property type="entry name" value="MetI-like"/>
</dbReference>
<dbReference type="PANTHER" id="PTHR30325">
    <property type="entry name" value="MEMBRANE COMPONENT OF ABC TRANSPORTER"/>
    <property type="match status" value="1"/>
</dbReference>
<keyword evidence="4 5" id="KW-0472">Membrane</keyword>
<keyword evidence="2 5" id="KW-0812">Transmembrane</keyword>
<dbReference type="GO" id="GO:0005886">
    <property type="term" value="C:plasma membrane"/>
    <property type="evidence" value="ECO:0007669"/>
    <property type="project" value="UniProtKB-SubCell"/>
</dbReference>
<dbReference type="RefSeq" id="WP_152213115.1">
    <property type="nucleotide sequence ID" value="NZ_WFLN01000007.1"/>
</dbReference>
<gene>
    <name evidence="7" type="ORF">GCL57_09525</name>
</gene>
<name>A0A833JCN3_9BACT</name>
<feature type="transmembrane region" description="Helical" evidence="5">
    <location>
        <begin position="151"/>
        <end position="177"/>
    </location>
</feature>
<evidence type="ECO:0000256" key="5">
    <source>
        <dbReference type="RuleBase" id="RU363032"/>
    </source>
</evidence>
<dbReference type="Proteomes" id="UP000442694">
    <property type="component" value="Unassembled WGS sequence"/>
</dbReference>
<comment type="caution">
    <text evidence="7">The sequence shown here is derived from an EMBL/GenBank/DDBJ whole genome shotgun (WGS) entry which is preliminary data.</text>
</comment>
<feature type="transmembrane region" description="Helical" evidence="5">
    <location>
        <begin position="315"/>
        <end position="337"/>
    </location>
</feature>
<feature type="transmembrane region" description="Helical" evidence="5">
    <location>
        <begin position="189"/>
        <end position="205"/>
    </location>
</feature>
<evidence type="ECO:0000313" key="7">
    <source>
        <dbReference type="EMBL" id="KAB8029772.1"/>
    </source>
</evidence>
<evidence type="ECO:0000313" key="8">
    <source>
        <dbReference type="Proteomes" id="UP000442694"/>
    </source>
</evidence>
<proteinExistence type="inferred from homology"/>
<dbReference type="Gene3D" id="1.10.3720.10">
    <property type="entry name" value="MetI-like"/>
    <property type="match status" value="1"/>
</dbReference>
<comment type="subcellular location">
    <subcellularLocation>
        <location evidence="1 5">Cell membrane</location>
        <topology evidence="1 5">Multi-pass membrane protein</topology>
    </subcellularLocation>
</comment>
<evidence type="ECO:0000256" key="1">
    <source>
        <dbReference type="ARBA" id="ARBA00004651"/>
    </source>
</evidence>
<feature type="transmembrane region" description="Helical" evidence="5">
    <location>
        <begin position="20"/>
        <end position="38"/>
    </location>
</feature>
<dbReference type="PROSITE" id="PS50928">
    <property type="entry name" value="ABC_TM1"/>
    <property type="match status" value="1"/>
</dbReference>
<dbReference type="GO" id="GO:0055085">
    <property type="term" value="P:transmembrane transport"/>
    <property type="evidence" value="ECO:0007669"/>
    <property type="project" value="InterPro"/>
</dbReference>
<reference evidence="7 8" key="1">
    <citation type="submission" date="2019-10" db="EMBL/GenBank/DDBJ databases">
        <title>New genus of Silvanigrellaceae.</title>
        <authorList>
            <person name="Pitt A."/>
            <person name="Hahn M.W."/>
        </authorList>
    </citation>
    <scope>NUCLEOTIDE SEQUENCE [LARGE SCALE GENOMIC DNA]</scope>
    <source>
        <strain evidence="7 8">33A1-SZDP</strain>
    </source>
</reference>